<sequence>MKLEELLNKLHNEQGLIKKDFWYFQTDKGHVIQSFNIPTHVNKHDINFSGTAEKSIWKSEEICIDFKTTCLYGKDIIDGITRPVGPVNPAHTKLIMTPKAEGRTYDAFIQHGWDDDQLIEYGYAKRPICATPDVTVTRVNDDRLTESLRWSPSIIGTETITAQSNCRCTFTPVQQPSTAPDLLNQAAQLLAERGQQYDKSGNERSSAKIVAVFNTITGRDLTPGEGWLFLTLLKAVRFYSNTEIPHRDSLEDMIAYAALHAEEYLNDK</sequence>
<dbReference type="InterPro" id="IPR045958">
    <property type="entry name" value="DUF6378"/>
</dbReference>
<evidence type="ECO:0000259" key="1">
    <source>
        <dbReference type="Pfam" id="PF19905"/>
    </source>
</evidence>
<gene>
    <name evidence="2" type="ORF">9NA_029</name>
</gene>
<feature type="domain" description="DUF6378" evidence="1">
    <location>
        <begin position="182"/>
        <end position="262"/>
    </location>
</feature>
<dbReference type="Proteomes" id="UP000026985">
    <property type="component" value="Segment"/>
</dbReference>
<dbReference type="KEGG" id="vg:22110887"/>
<dbReference type="RefSeq" id="YP_009101199.1">
    <property type="nucleotide sequence ID" value="NC_025443.1"/>
</dbReference>
<reference evidence="2 3" key="1">
    <citation type="submission" date="2014-07" db="EMBL/GenBank/DDBJ databases">
        <title>The genome sequence of Salmonella phage 9NA shows that it represents an unstudied type of tailed phage.</title>
        <authorList>
            <person name="Casjens S.R."/>
            <person name="Leavitt J.C."/>
            <person name="Hatfull G.F."/>
            <person name="Hendrix R.W."/>
        </authorList>
    </citation>
    <scope>NUCLEOTIDE SEQUENCE [LARGE SCALE GENOMIC DNA]</scope>
</reference>
<keyword evidence="3" id="KW-1185">Reference proteome</keyword>
<organism evidence="2 3">
    <name type="scientific">Salmonella phage 9NA</name>
    <dbReference type="NCBI Taxonomy" id="1113547"/>
    <lineage>
        <taxon>Viruses</taxon>
        <taxon>Duplodnaviria</taxon>
        <taxon>Heunggongvirae</taxon>
        <taxon>Uroviricota</taxon>
        <taxon>Caudoviricetes</taxon>
        <taxon>Nonanavirus</taxon>
        <taxon>Nonanavirus nv9NA</taxon>
    </lineage>
</organism>
<dbReference type="Pfam" id="PF19905">
    <property type="entry name" value="DUF6378"/>
    <property type="match status" value="1"/>
</dbReference>
<protein>
    <recommendedName>
        <fullName evidence="1">DUF6378 domain-containing protein</fullName>
    </recommendedName>
</protein>
<name>A0A060D5Q0_9CAUD</name>
<proteinExistence type="predicted"/>
<dbReference type="EMBL" id="KJ802832">
    <property type="protein sequence ID" value="AIB07032.1"/>
    <property type="molecule type" value="Genomic_DNA"/>
</dbReference>
<evidence type="ECO:0000313" key="2">
    <source>
        <dbReference type="EMBL" id="AIB07032.1"/>
    </source>
</evidence>
<dbReference type="OrthoDB" id="10212at10239"/>
<evidence type="ECO:0000313" key="3">
    <source>
        <dbReference type="Proteomes" id="UP000026985"/>
    </source>
</evidence>
<accession>A0A060D5Q0</accession>